<name>A0A1C7MCB4_GRIFR</name>
<dbReference type="OrthoDB" id="2756259at2759"/>
<accession>A0A1C7MCB4</accession>
<reference evidence="1 2" key="1">
    <citation type="submission" date="2016-03" db="EMBL/GenBank/DDBJ databases">
        <title>Whole genome sequencing of Grifola frondosa 9006-11.</title>
        <authorList>
            <person name="Min B."/>
            <person name="Park H."/>
            <person name="Kim J.-G."/>
            <person name="Cho H."/>
            <person name="Oh Y.-L."/>
            <person name="Kong W.-S."/>
            <person name="Choi I.-G."/>
        </authorList>
    </citation>
    <scope>NUCLEOTIDE SEQUENCE [LARGE SCALE GENOMIC DNA]</scope>
    <source>
        <strain evidence="1 2">9006-11</strain>
    </source>
</reference>
<gene>
    <name evidence="1" type="ORF">A0H81_05788</name>
</gene>
<evidence type="ECO:0000313" key="2">
    <source>
        <dbReference type="Proteomes" id="UP000092993"/>
    </source>
</evidence>
<protein>
    <submittedName>
        <fullName evidence="1">Uncharacterized protein</fullName>
    </submittedName>
</protein>
<dbReference type="AlphaFoldDB" id="A0A1C7MCB4"/>
<sequence>MGPGSRRDLLDDIFAAHNWRKTCQFPSSLLAKIKAAVPERNEHVAAFEEFTSSLPPQNVAEWTALVEAWEHDQSAPNPFEITHHSQYYMTITQAAVRLELAQEDAARLKDGTTVVVHEQISGSTMVLTGLELEEHQRRLRVDLAAASENMTNLQHAKLLERQTALQRRIDAWFEIQQLYMPALARLRSRNNTTETAVQAQNVSLLLPAAASRDIVCDPFLLDYEWRLRYSNAFENLADLRRHLQLRDHLCKFKAQFIRGQRPNTRARSIVNTIQERIHADVARYRINHAALTSLAVTLNRSDWQRTLHPLADADVRFIADGEEDQTEGRRTMSWIWRTSPSESGTTEGLQESLRVEWCKARARAHRWMEEVDLLEEEMRRVKAFHAERSNWWLEQSGTRTSLASDLAEGVTAYAQRQAVICRSMHDHCDHTWRDVQQWLTVSSLSISVTSGSILDDSV</sequence>
<keyword evidence="2" id="KW-1185">Reference proteome</keyword>
<dbReference type="EMBL" id="LUGG01000005">
    <property type="protein sequence ID" value="OBZ74530.1"/>
    <property type="molecule type" value="Genomic_DNA"/>
</dbReference>
<comment type="caution">
    <text evidence="1">The sequence shown here is derived from an EMBL/GenBank/DDBJ whole genome shotgun (WGS) entry which is preliminary data.</text>
</comment>
<dbReference type="STRING" id="5627.A0A1C7MCB4"/>
<organism evidence="1 2">
    <name type="scientific">Grifola frondosa</name>
    <name type="common">Maitake</name>
    <name type="synonym">Polyporus frondosus</name>
    <dbReference type="NCBI Taxonomy" id="5627"/>
    <lineage>
        <taxon>Eukaryota</taxon>
        <taxon>Fungi</taxon>
        <taxon>Dikarya</taxon>
        <taxon>Basidiomycota</taxon>
        <taxon>Agaricomycotina</taxon>
        <taxon>Agaricomycetes</taxon>
        <taxon>Polyporales</taxon>
        <taxon>Grifolaceae</taxon>
        <taxon>Grifola</taxon>
    </lineage>
</organism>
<proteinExistence type="predicted"/>
<dbReference type="OMA" id="MRTEWAR"/>
<evidence type="ECO:0000313" key="1">
    <source>
        <dbReference type="EMBL" id="OBZ74530.1"/>
    </source>
</evidence>
<dbReference type="Proteomes" id="UP000092993">
    <property type="component" value="Unassembled WGS sequence"/>
</dbReference>